<evidence type="ECO:0000256" key="6">
    <source>
        <dbReference type="SAM" id="Coils"/>
    </source>
</evidence>
<keyword evidence="2" id="KW-1003">Cell membrane</keyword>
<evidence type="ECO:0000256" key="7">
    <source>
        <dbReference type="SAM" id="MobiDB-lite"/>
    </source>
</evidence>
<dbReference type="GO" id="GO:0005886">
    <property type="term" value="C:plasma membrane"/>
    <property type="evidence" value="ECO:0007669"/>
    <property type="project" value="UniProtKB-SubCell"/>
</dbReference>
<feature type="transmembrane region" description="Helical" evidence="8">
    <location>
        <begin position="93"/>
        <end position="111"/>
    </location>
</feature>
<proteinExistence type="predicted"/>
<evidence type="ECO:0000256" key="1">
    <source>
        <dbReference type="ARBA" id="ARBA00004651"/>
    </source>
</evidence>
<dbReference type="PANTHER" id="PTHR36115">
    <property type="entry name" value="PROLINE-RICH ANTIGEN HOMOLOG-RELATED"/>
    <property type="match status" value="1"/>
</dbReference>
<dbReference type="KEGG" id="cber:B5D82_19695"/>
<evidence type="ECO:0000313" key="11">
    <source>
        <dbReference type="Proteomes" id="UP000202259"/>
    </source>
</evidence>
<dbReference type="InterPro" id="IPR051791">
    <property type="entry name" value="Pra-immunoreactive"/>
</dbReference>
<feature type="transmembrane region" description="Helical" evidence="8">
    <location>
        <begin position="317"/>
        <end position="336"/>
    </location>
</feature>
<feature type="region of interest" description="Disordered" evidence="7">
    <location>
        <begin position="129"/>
        <end position="152"/>
    </location>
</feature>
<keyword evidence="3 8" id="KW-0812">Transmembrane</keyword>
<dbReference type="Proteomes" id="UP000202259">
    <property type="component" value="Chromosome"/>
</dbReference>
<name>A0A222GE15_9GAMM</name>
<reference evidence="10 11" key="1">
    <citation type="submission" date="2017-08" db="EMBL/GenBank/DDBJ databases">
        <title>Complete genome of Colwellia sp. NB097-1, a psychrophile bacterium ioslated from Bering Sea.</title>
        <authorList>
            <person name="Chen X."/>
        </authorList>
    </citation>
    <scope>NUCLEOTIDE SEQUENCE [LARGE SCALE GENOMIC DNA]</scope>
    <source>
        <strain evidence="10 11">NB097-1</strain>
    </source>
</reference>
<dbReference type="OrthoDB" id="9787732at2"/>
<evidence type="ECO:0000256" key="2">
    <source>
        <dbReference type="ARBA" id="ARBA00022475"/>
    </source>
</evidence>
<protein>
    <recommendedName>
        <fullName evidence="9">RDD domain-containing protein</fullName>
    </recommendedName>
</protein>
<feature type="transmembrane region" description="Helical" evidence="8">
    <location>
        <begin position="50"/>
        <end position="73"/>
    </location>
</feature>
<dbReference type="Pfam" id="PF06271">
    <property type="entry name" value="RDD"/>
    <property type="match status" value="1"/>
</dbReference>
<sequence>MAKIKAKAEKLSGKETREILTPFAFKIDKSLFGISLAVPWQRAMALSVDLVLVALLSGAPGELLAVLVAITLFNIGSKKRAKKLGNISGLKETALRIFAALIVFVILIDFLPKFFTHLDTFNNRVEQAGQNQDSVSGNKSNQSNKQGTTEKENNDFIKATLTLAASVAISHSECEQYSCWQELSEGLSSAYAEQTTSSAGMKKFNTYLIDNIASNSRLTPKKMTQLSGHLQKLHENNESQQQNATSTIDENNMPTTVEKAKAISKKIETKIDNLTALNEEDKAEPADVELPNPADVELPNPAVYKGFAWLQGLVEDLGLGFGWAAFYFTMFTALWYGQTPGKRLLNIRVVQLDGTPLSIWDSFGRYGGYGAGIATGLLGFAQIFWDPNRQAIQDKISSTIVVNDKGFDRKTNKKKVNKPANGPA</sequence>
<evidence type="ECO:0000259" key="9">
    <source>
        <dbReference type="Pfam" id="PF06271"/>
    </source>
</evidence>
<evidence type="ECO:0000256" key="3">
    <source>
        <dbReference type="ARBA" id="ARBA00022692"/>
    </source>
</evidence>
<gene>
    <name evidence="10" type="ORF">B5D82_19695</name>
</gene>
<keyword evidence="11" id="KW-1185">Reference proteome</keyword>
<keyword evidence="4 8" id="KW-1133">Transmembrane helix</keyword>
<accession>A0A222GE15</accession>
<feature type="compositionally biased region" description="Polar residues" evidence="7">
    <location>
        <begin position="129"/>
        <end position="147"/>
    </location>
</feature>
<keyword evidence="6" id="KW-0175">Coiled coil</keyword>
<comment type="subcellular location">
    <subcellularLocation>
        <location evidence="1">Cell membrane</location>
        <topology evidence="1">Multi-pass membrane protein</topology>
    </subcellularLocation>
</comment>
<dbReference type="EMBL" id="CP020465">
    <property type="protein sequence ID" value="ASP50106.1"/>
    <property type="molecule type" value="Genomic_DNA"/>
</dbReference>
<dbReference type="InterPro" id="IPR010432">
    <property type="entry name" value="RDD"/>
</dbReference>
<organism evidence="10 11">
    <name type="scientific">Cognaticolwellia beringensis</name>
    <dbReference type="NCBI Taxonomy" id="1967665"/>
    <lineage>
        <taxon>Bacteria</taxon>
        <taxon>Pseudomonadati</taxon>
        <taxon>Pseudomonadota</taxon>
        <taxon>Gammaproteobacteria</taxon>
        <taxon>Alteromonadales</taxon>
        <taxon>Colwelliaceae</taxon>
        <taxon>Cognaticolwellia</taxon>
    </lineage>
</organism>
<feature type="transmembrane region" description="Helical" evidence="8">
    <location>
        <begin position="366"/>
        <end position="385"/>
    </location>
</feature>
<keyword evidence="5 8" id="KW-0472">Membrane</keyword>
<evidence type="ECO:0000256" key="5">
    <source>
        <dbReference type="ARBA" id="ARBA00023136"/>
    </source>
</evidence>
<dbReference type="AlphaFoldDB" id="A0A222GE15"/>
<evidence type="ECO:0000313" key="10">
    <source>
        <dbReference type="EMBL" id="ASP50106.1"/>
    </source>
</evidence>
<evidence type="ECO:0000256" key="8">
    <source>
        <dbReference type="SAM" id="Phobius"/>
    </source>
</evidence>
<feature type="domain" description="RDD" evidence="9">
    <location>
        <begin position="320"/>
        <end position="397"/>
    </location>
</feature>
<feature type="coiled-coil region" evidence="6">
    <location>
        <begin position="223"/>
        <end position="284"/>
    </location>
</feature>
<dbReference type="PANTHER" id="PTHR36115:SF6">
    <property type="entry name" value="PROLINE-RICH ANTIGEN HOMOLOG"/>
    <property type="match status" value="1"/>
</dbReference>
<evidence type="ECO:0000256" key="4">
    <source>
        <dbReference type="ARBA" id="ARBA00022989"/>
    </source>
</evidence>